<evidence type="ECO:0000256" key="7">
    <source>
        <dbReference type="ARBA" id="ARBA00022475"/>
    </source>
</evidence>
<evidence type="ECO:0000256" key="4">
    <source>
        <dbReference type="ARBA" id="ARBA00005844"/>
    </source>
</evidence>
<evidence type="ECO:0000256" key="16">
    <source>
        <dbReference type="HAMAP-Rule" id="MF_00404"/>
    </source>
</evidence>
<organism evidence="19">
    <name type="scientific">Candidatus Kentrum eta</name>
    <dbReference type="NCBI Taxonomy" id="2126337"/>
    <lineage>
        <taxon>Bacteria</taxon>
        <taxon>Pseudomonadati</taxon>
        <taxon>Pseudomonadota</taxon>
        <taxon>Gammaproteobacteria</taxon>
        <taxon>Candidatus Kentrum</taxon>
    </lineage>
</organism>
<evidence type="ECO:0000313" key="20">
    <source>
        <dbReference type="EMBL" id="VFK03252.1"/>
    </source>
</evidence>
<comment type="subcellular location">
    <subcellularLocation>
        <location evidence="3 16 17">Cell membrane</location>
        <topology evidence="3 16 17">Single-pass membrane protein</topology>
    </subcellularLocation>
</comment>
<gene>
    <name evidence="16" type="primary">oadG</name>
    <name evidence="18" type="ORF">BECKH772A_GA0070896_101213</name>
    <name evidence="19" type="ORF">BECKH772B_GA0070898_101293</name>
    <name evidence="20" type="ORF">BECKH772C_GA0070978_101213</name>
</gene>
<dbReference type="Pfam" id="PF04277">
    <property type="entry name" value="OAD_gamma"/>
    <property type="match status" value="1"/>
</dbReference>
<evidence type="ECO:0000256" key="1">
    <source>
        <dbReference type="ARBA" id="ARBA00001959"/>
    </source>
</evidence>
<evidence type="ECO:0000256" key="11">
    <source>
        <dbReference type="ARBA" id="ARBA00023053"/>
    </source>
</evidence>
<keyword evidence="12 16" id="KW-0406">Ion transport</keyword>
<dbReference type="NCBIfam" id="TIGR01195">
    <property type="entry name" value="oadG_fam"/>
    <property type="match status" value="1"/>
</dbReference>
<evidence type="ECO:0000256" key="14">
    <source>
        <dbReference type="ARBA" id="ARBA00023201"/>
    </source>
</evidence>
<evidence type="ECO:0000256" key="17">
    <source>
        <dbReference type="RuleBase" id="RU004278"/>
    </source>
</evidence>
<comment type="catalytic activity">
    <reaction evidence="15 16 17">
        <text>oxaloacetate + 2 Na(+)(in) + H(+) = pyruvate + 2 Na(+)(out) + CO2</text>
        <dbReference type="Rhea" id="RHEA:57724"/>
        <dbReference type="ChEBI" id="CHEBI:15361"/>
        <dbReference type="ChEBI" id="CHEBI:15378"/>
        <dbReference type="ChEBI" id="CHEBI:16452"/>
        <dbReference type="ChEBI" id="CHEBI:16526"/>
        <dbReference type="ChEBI" id="CHEBI:29101"/>
        <dbReference type="EC" id="7.2.4.2"/>
    </reaction>
</comment>
<keyword evidence="10 16" id="KW-1133">Transmembrane helix</keyword>
<dbReference type="GO" id="GO:0015451">
    <property type="term" value="F:decarboxylation-driven active transmembrane transporter activity"/>
    <property type="evidence" value="ECO:0007669"/>
    <property type="project" value="UniProtKB-EC"/>
</dbReference>
<comment type="similarity">
    <text evidence="4 16 17">Belongs to the OadG family.</text>
</comment>
<keyword evidence="8 16" id="KW-0812">Transmembrane</keyword>
<feature type="transmembrane region" description="Helical" evidence="16 17">
    <location>
        <begin position="12"/>
        <end position="36"/>
    </location>
</feature>
<dbReference type="GO" id="GO:0015081">
    <property type="term" value="F:sodium ion transmembrane transporter activity"/>
    <property type="evidence" value="ECO:0007669"/>
    <property type="project" value="UniProtKB-UniRule"/>
</dbReference>
<evidence type="ECO:0000256" key="9">
    <source>
        <dbReference type="ARBA" id="ARBA00022967"/>
    </source>
</evidence>
<proteinExistence type="inferred from homology"/>
<evidence type="ECO:0000313" key="18">
    <source>
        <dbReference type="EMBL" id="VFJ97486.1"/>
    </source>
</evidence>
<evidence type="ECO:0000313" key="19">
    <source>
        <dbReference type="EMBL" id="VFJ98231.1"/>
    </source>
</evidence>
<sequence length="85" mass="8904">MTEAVPVNELLAAGVNLMLMGMGVVFVLLGLLVVTVGGMSRLAHKLAGDPIPPEPPAERPAGTPNQQLLAVISAAVHKYRRSHGR</sequence>
<keyword evidence="11 16" id="KW-0915">Sodium</keyword>
<protein>
    <recommendedName>
        <fullName evidence="16">Probable oxaloacetate decarboxylase gamma chain</fullName>
        <ecNumber evidence="16">7.2.4.2</ecNumber>
    </recommendedName>
</protein>
<dbReference type="EMBL" id="CAADFJ010000121">
    <property type="protein sequence ID" value="VFK03252.1"/>
    <property type="molecule type" value="Genomic_DNA"/>
</dbReference>
<keyword evidence="6 16" id="KW-0813">Transport</keyword>
<evidence type="ECO:0000256" key="12">
    <source>
        <dbReference type="ARBA" id="ARBA00023065"/>
    </source>
</evidence>
<dbReference type="InterPro" id="IPR023424">
    <property type="entry name" value="OadG"/>
</dbReference>
<evidence type="ECO:0000256" key="15">
    <source>
        <dbReference type="ARBA" id="ARBA00048176"/>
    </source>
</evidence>
<dbReference type="InterPro" id="IPR005899">
    <property type="entry name" value="Na_pump_deCOase"/>
</dbReference>
<reference evidence="19" key="1">
    <citation type="submission" date="2019-02" db="EMBL/GenBank/DDBJ databases">
        <authorList>
            <person name="Gruber-Vodicka R. H."/>
            <person name="Seah K. B. B."/>
        </authorList>
    </citation>
    <scope>NUCLEOTIDE SEQUENCE</scope>
    <source>
        <strain evidence="20">BECK_SA2B12</strain>
        <strain evidence="18">BECK_SA2B15</strain>
        <strain evidence="19">BECK_SA2B20</strain>
    </source>
</reference>
<evidence type="ECO:0000256" key="13">
    <source>
        <dbReference type="ARBA" id="ARBA00023136"/>
    </source>
</evidence>
<dbReference type="EMBL" id="CAADFI010000129">
    <property type="protein sequence ID" value="VFJ98231.1"/>
    <property type="molecule type" value="Genomic_DNA"/>
</dbReference>
<dbReference type="GO" id="GO:0005886">
    <property type="term" value="C:plasma membrane"/>
    <property type="evidence" value="ECO:0007669"/>
    <property type="project" value="UniProtKB-SubCell"/>
</dbReference>
<evidence type="ECO:0000256" key="5">
    <source>
        <dbReference type="ARBA" id="ARBA00011869"/>
    </source>
</evidence>
<name>A0A450V0C4_9GAMM</name>
<evidence type="ECO:0000256" key="8">
    <source>
        <dbReference type="ARBA" id="ARBA00022692"/>
    </source>
</evidence>
<evidence type="ECO:0000256" key="3">
    <source>
        <dbReference type="ARBA" id="ARBA00004162"/>
    </source>
</evidence>
<dbReference type="EC" id="7.2.4.2" evidence="16"/>
<keyword evidence="7 16" id="KW-1003">Cell membrane</keyword>
<accession>A0A450V0C4</accession>
<evidence type="ECO:0000256" key="2">
    <source>
        <dbReference type="ARBA" id="ARBA00003002"/>
    </source>
</evidence>
<dbReference type="GO" id="GO:0008948">
    <property type="term" value="F:oxaloacetate decarboxylase activity"/>
    <property type="evidence" value="ECO:0007669"/>
    <property type="project" value="UniProtKB-UniRule"/>
</dbReference>
<comment type="subunit">
    <text evidence="5 16">Heterotrimer of an alpha, a beta and a gamma subunit.</text>
</comment>
<keyword evidence="13 16" id="KW-0472">Membrane</keyword>
<dbReference type="GO" id="GO:0036376">
    <property type="term" value="P:sodium ion export across plasma membrane"/>
    <property type="evidence" value="ECO:0007669"/>
    <property type="project" value="InterPro"/>
</dbReference>
<evidence type="ECO:0000256" key="10">
    <source>
        <dbReference type="ARBA" id="ARBA00022989"/>
    </source>
</evidence>
<comment type="cofactor">
    <cofactor evidence="1 16 17">
        <name>Na(+)</name>
        <dbReference type="ChEBI" id="CHEBI:29101"/>
    </cofactor>
</comment>
<dbReference type="HAMAP" id="MF_00404">
    <property type="entry name" value="OadG"/>
    <property type="match status" value="1"/>
</dbReference>
<evidence type="ECO:0000256" key="6">
    <source>
        <dbReference type="ARBA" id="ARBA00022448"/>
    </source>
</evidence>
<keyword evidence="14 16" id="KW-0739">Sodium transport</keyword>
<dbReference type="AlphaFoldDB" id="A0A450V0C4"/>
<keyword evidence="9 16" id="KW-1278">Translocase</keyword>
<comment type="function">
    <text evidence="2 16 17">Catalyzes the decarboxylation of oxaloacetate coupled to Na(+) translocation.</text>
</comment>
<dbReference type="EMBL" id="CAADFG010000121">
    <property type="protein sequence ID" value="VFJ97486.1"/>
    <property type="molecule type" value="Genomic_DNA"/>
</dbReference>